<gene>
    <name evidence="3" type="ORF">I6G51_09400</name>
    <name evidence="4" type="ORF">NCTC10288_01008</name>
</gene>
<dbReference type="OrthoDB" id="4423941at2"/>
<keyword evidence="2" id="KW-1133">Transmembrane helix</keyword>
<keyword evidence="2" id="KW-0472">Membrane</keyword>
<evidence type="ECO:0000313" key="6">
    <source>
        <dbReference type="Proteomes" id="UP000594905"/>
    </source>
</evidence>
<dbReference type="Proteomes" id="UP000249264">
    <property type="component" value="Chromosome 1"/>
</dbReference>
<name>A0A2X4RL65_9CORY</name>
<dbReference type="EMBL" id="LS483460">
    <property type="protein sequence ID" value="SQH99718.1"/>
    <property type="molecule type" value="Genomic_DNA"/>
</dbReference>
<dbReference type="EMBL" id="CP065689">
    <property type="protein sequence ID" value="QPS59108.1"/>
    <property type="molecule type" value="Genomic_DNA"/>
</dbReference>
<protein>
    <submittedName>
        <fullName evidence="4">Hypothetical membrane protein</fullName>
    </submittedName>
</protein>
<feature type="transmembrane region" description="Helical" evidence="2">
    <location>
        <begin position="225"/>
        <end position="250"/>
    </location>
</feature>
<feature type="compositionally biased region" description="Gly residues" evidence="1">
    <location>
        <begin position="48"/>
        <end position="74"/>
    </location>
</feature>
<feature type="transmembrane region" description="Helical" evidence="2">
    <location>
        <begin position="142"/>
        <end position="161"/>
    </location>
</feature>
<dbReference type="RefSeq" id="WP_039675774.1">
    <property type="nucleotide sequence ID" value="NZ_CP065689.1"/>
</dbReference>
<evidence type="ECO:0000313" key="4">
    <source>
        <dbReference type="EMBL" id="SQH99718.1"/>
    </source>
</evidence>
<dbReference type="Proteomes" id="UP000594905">
    <property type="component" value="Chromosome"/>
</dbReference>
<sequence length="374" mass="38479">MTNPFDPKSEDNSSNNGFGNGANNGAGNNGGLPRYEPTNHPEDQAGFGQPGGYGANGGYGSNEGFGGNSQGAGQPGANAYGASQEYGGYGAYNTGQPGYAGANYGEDGSYAGPGPQAGPAYTGPVSAIEAIKWGFGAALKNPVLWILGAFVVGIVQVVPQISLSIVQQDSDSVETGLTVNFLSFLVSILALVISLIVYRLAYREIDTPKPTWGTLFQGVRWVQPLVVNLVLGVLATIAMVIAIVAIFFLGFGGAAATGANSMEQLEEGQILALVGSVFGGVIVVGLIALFIQPFFTLMPWLAADTSSIGEAFSQGLKLGKQNYSHILLLLVLSGLLVAASVITLGLALVVIAPAMQLATAHLCRQCQGRYAPAA</sequence>
<accession>A0A2X4RL65</accession>
<dbReference type="AlphaFoldDB" id="A0A2X4RL65"/>
<feature type="transmembrane region" description="Helical" evidence="2">
    <location>
        <begin position="181"/>
        <end position="201"/>
    </location>
</feature>
<evidence type="ECO:0000313" key="3">
    <source>
        <dbReference type="EMBL" id="QPS59108.1"/>
    </source>
</evidence>
<keyword evidence="6" id="KW-1185">Reference proteome</keyword>
<reference evidence="4 5" key="1">
    <citation type="submission" date="2018-06" db="EMBL/GenBank/DDBJ databases">
        <authorList>
            <consortium name="Pathogen Informatics"/>
            <person name="Doyle S."/>
        </authorList>
    </citation>
    <scope>NUCLEOTIDE SEQUENCE [LARGE SCALE GENOMIC DNA]</scope>
    <source>
        <strain evidence="4 5">NCTC10288</strain>
    </source>
</reference>
<proteinExistence type="predicted"/>
<feature type="transmembrane region" description="Helical" evidence="2">
    <location>
        <begin position="326"/>
        <end position="352"/>
    </location>
</feature>
<reference evidence="3 6" key="2">
    <citation type="submission" date="2020-12" db="EMBL/GenBank/DDBJ databases">
        <title>FDA dAtabase for Regulatory Grade micrObial Sequences (FDA-ARGOS): Supporting development and validation of Infectious Disease Dx tests.</title>
        <authorList>
            <person name="Sproer C."/>
            <person name="Gronow S."/>
            <person name="Severitt S."/>
            <person name="Schroder I."/>
            <person name="Tallon L."/>
            <person name="Sadzewicz L."/>
            <person name="Zhao X."/>
            <person name="Boylan J."/>
            <person name="Ott S."/>
            <person name="Bowen H."/>
            <person name="Vavikolanu K."/>
            <person name="Mehta A."/>
            <person name="Aluvathingal J."/>
            <person name="Nadendla S."/>
            <person name="Lowell S."/>
            <person name="Myers T."/>
            <person name="Yan Y."/>
            <person name="Sichtig H."/>
        </authorList>
    </citation>
    <scope>NUCLEOTIDE SEQUENCE [LARGE SCALE GENOMIC DNA]</scope>
    <source>
        <strain evidence="3 6">FDAARGOS_894</strain>
    </source>
</reference>
<feature type="compositionally biased region" description="Gly residues" evidence="1">
    <location>
        <begin position="18"/>
        <end position="30"/>
    </location>
</feature>
<dbReference type="GeneID" id="70782924"/>
<evidence type="ECO:0000313" key="5">
    <source>
        <dbReference type="Proteomes" id="UP000249264"/>
    </source>
</evidence>
<feature type="region of interest" description="Disordered" evidence="1">
    <location>
        <begin position="1"/>
        <end position="76"/>
    </location>
</feature>
<evidence type="ECO:0000256" key="1">
    <source>
        <dbReference type="SAM" id="MobiDB-lite"/>
    </source>
</evidence>
<organism evidence="4 5">
    <name type="scientific">Corynebacterium minutissimum</name>
    <dbReference type="NCBI Taxonomy" id="38301"/>
    <lineage>
        <taxon>Bacteria</taxon>
        <taxon>Bacillati</taxon>
        <taxon>Actinomycetota</taxon>
        <taxon>Actinomycetes</taxon>
        <taxon>Mycobacteriales</taxon>
        <taxon>Corynebacteriaceae</taxon>
        <taxon>Corynebacterium</taxon>
    </lineage>
</organism>
<feature type="transmembrane region" description="Helical" evidence="2">
    <location>
        <begin position="270"/>
        <end position="291"/>
    </location>
</feature>
<keyword evidence="2" id="KW-0812">Transmembrane</keyword>
<evidence type="ECO:0000256" key="2">
    <source>
        <dbReference type="SAM" id="Phobius"/>
    </source>
</evidence>
<dbReference type="KEGG" id="cmin:NCTC10288_01008"/>